<evidence type="ECO:0000313" key="3">
    <source>
        <dbReference type="Proteomes" id="UP000295724"/>
    </source>
</evidence>
<dbReference type="AlphaFoldDB" id="A0A4R6XT94"/>
<feature type="transmembrane region" description="Helical" evidence="1">
    <location>
        <begin position="80"/>
        <end position="98"/>
    </location>
</feature>
<proteinExistence type="predicted"/>
<feature type="transmembrane region" description="Helical" evidence="1">
    <location>
        <begin position="57"/>
        <end position="75"/>
    </location>
</feature>
<sequence>MKPSEKSQAKHSDSINHLMTEYHKSHINRTNQLIHYVCVPLIFWSISALLWLVKIPVVINLALVVMTLLMLYYLLKSVKVFACMLVFSALCLGINFWLEAQALPLLWIAVVVFVLAWIGQFIGHHIEGKKPSFLQDLQFLLIGPAWVVFKFFKIKL</sequence>
<dbReference type="GO" id="GO:0016020">
    <property type="term" value="C:membrane"/>
    <property type="evidence" value="ECO:0007669"/>
    <property type="project" value="GOC"/>
</dbReference>
<comment type="caution">
    <text evidence="2">The sequence shown here is derived from an EMBL/GenBank/DDBJ whole genome shotgun (WGS) entry which is preliminary data.</text>
</comment>
<dbReference type="PANTHER" id="PTHR28026:SF9">
    <property type="entry name" value="2-HYDROXY-PALMITIC ACID DIOXYGENASE MPO1"/>
    <property type="match status" value="1"/>
</dbReference>
<accession>A0A4R6XT94</accession>
<dbReference type="EMBL" id="SNZB01000004">
    <property type="protein sequence ID" value="TDR19588.1"/>
    <property type="molecule type" value="Genomic_DNA"/>
</dbReference>
<dbReference type="GO" id="GO:0046521">
    <property type="term" value="P:sphingoid catabolic process"/>
    <property type="evidence" value="ECO:0007669"/>
    <property type="project" value="TreeGrafter"/>
</dbReference>
<keyword evidence="1" id="KW-0472">Membrane</keyword>
<dbReference type="PANTHER" id="PTHR28026">
    <property type="entry name" value="DUF962 DOMAIN PROTEIN (AFU_ORTHOLOGUE AFUA_8G05310)"/>
    <property type="match status" value="1"/>
</dbReference>
<dbReference type="Proteomes" id="UP000295724">
    <property type="component" value="Unassembled WGS sequence"/>
</dbReference>
<evidence type="ECO:0000313" key="2">
    <source>
        <dbReference type="EMBL" id="TDR19588.1"/>
    </source>
</evidence>
<dbReference type="RefSeq" id="WP_099019777.1">
    <property type="nucleotide sequence ID" value="NZ_NIHB01000004.1"/>
</dbReference>
<reference evidence="2 3" key="1">
    <citation type="submission" date="2019-03" db="EMBL/GenBank/DDBJ databases">
        <title>Genomic Encyclopedia of Type Strains, Phase IV (KMG-IV): sequencing the most valuable type-strain genomes for metagenomic binning, comparative biology and taxonomic classification.</title>
        <authorList>
            <person name="Goeker M."/>
        </authorList>
    </citation>
    <scope>NUCLEOTIDE SEQUENCE [LARGE SCALE GENOMIC DNA]</scope>
    <source>
        <strain evidence="2 3">DSM 25488</strain>
    </source>
</reference>
<name>A0A4R6XT94_9GAMM</name>
<keyword evidence="1" id="KW-1133">Transmembrane helix</keyword>
<keyword evidence="1" id="KW-0812">Transmembrane</keyword>
<keyword evidence="3" id="KW-1185">Reference proteome</keyword>
<dbReference type="InterPro" id="IPR009305">
    <property type="entry name" value="Mpo1-like"/>
</dbReference>
<evidence type="ECO:0000256" key="1">
    <source>
        <dbReference type="SAM" id="Phobius"/>
    </source>
</evidence>
<dbReference type="Pfam" id="PF06127">
    <property type="entry name" value="Mpo1-like"/>
    <property type="match status" value="1"/>
</dbReference>
<feature type="transmembrane region" description="Helical" evidence="1">
    <location>
        <begin position="104"/>
        <end position="122"/>
    </location>
</feature>
<dbReference type="OrthoDB" id="5515308at2"/>
<gene>
    <name evidence="2" type="ORF">C8D91_2145</name>
</gene>
<protein>
    <submittedName>
        <fullName evidence="2">Putative membrane protein YGL010W</fullName>
    </submittedName>
</protein>
<organism evidence="2 3">
    <name type="scientific">Marinicella litoralis</name>
    <dbReference type="NCBI Taxonomy" id="644220"/>
    <lineage>
        <taxon>Bacteria</taxon>
        <taxon>Pseudomonadati</taxon>
        <taxon>Pseudomonadota</taxon>
        <taxon>Gammaproteobacteria</taxon>
        <taxon>Lysobacterales</taxon>
        <taxon>Marinicellaceae</taxon>
        <taxon>Marinicella</taxon>
    </lineage>
</organism>
<feature type="transmembrane region" description="Helical" evidence="1">
    <location>
        <begin position="33"/>
        <end position="51"/>
    </location>
</feature>